<dbReference type="EMBL" id="CP034464">
    <property type="protein sequence ID" value="AZP13815.1"/>
    <property type="molecule type" value="Genomic_DNA"/>
</dbReference>
<protein>
    <recommendedName>
        <fullName evidence="4">DUF1311 domain-containing protein</fullName>
    </recommendedName>
</protein>
<evidence type="ECO:0000313" key="2">
    <source>
        <dbReference type="EMBL" id="AZP13815.1"/>
    </source>
</evidence>
<proteinExistence type="predicted"/>
<reference evidence="2 3" key="1">
    <citation type="journal article" date="2011" name="Int. J. Syst. Evol. Microbiol.">
        <title>Description of Undibacterium oligocarboniphilum sp. nov., isolated from purified water, and Undibacterium pigrum strain CCUG 49012 as the type strain of Undibacterium parvum sp. nov., and emended descriptions of the genus Undibacterium and the species Undibacterium pigrum.</title>
        <authorList>
            <person name="Eder W."/>
            <person name="Wanner G."/>
            <person name="Ludwig W."/>
            <person name="Busse H.J."/>
            <person name="Ziemke-Kageler F."/>
            <person name="Lang E."/>
        </authorList>
    </citation>
    <scope>NUCLEOTIDE SEQUENCE [LARGE SCALE GENOMIC DNA]</scope>
    <source>
        <strain evidence="2 3">DSM 23061</strain>
    </source>
</reference>
<evidence type="ECO:0000256" key="1">
    <source>
        <dbReference type="SAM" id="SignalP"/>
    </source>
</evidence>
<accession>A0A3S9HP17</accession>
<gene>
    <name evidence="2" type="ORF">EJN92_18565</name>
</gene>
<evidence type="ECO:0008006" key="4">
    <source>
        <dbReference type="Google" id="ProtNLM"/>
    </source>
</evidence>
<name>A0A3S9HP17_9BURK</name>
<evidence type="ECO:0000313" key="3">
    <source>
        <dbReference type="Proteomes" id="UP000275663"/>
    </source>
</evidence>
<sequence length="143" mass="16343">MNKTYQWHGVNTVLVLLALSTGFICQSLQAQEDKIELAVLQKKIAELDVRFATTSIQTGVQAELALNESEIGQEQLRLWYLQAENDCYDKFFVTSCINDSKLLRRKLFAVLQRISVEAKAFQRKEHIDQIDADLQIKNTPVAQ</sequence>
<dbReference type="RefSeq" id="WP_126129184.1">
    <property type="nucleotide sequence ID" value="NZ_CP034464.1"/>
</dbReference>
<keyword evidence="3" id="KW-1185">Reference proteome</keyword>
<feature type="signal peptide" evidence="1">
    <location>
        <begin position="1"/>
        <end position="30"/>
    </location>
</feature>
<dbReference type="AlphaFoldDB" id="A0A3S9HP17"/>
<dbReference type="Proteomes" id="UP000275663">
    <property type="component" value="Chromosome"/>
</dbReference>
<keyword evidence="1" id="KW-0732">Signal</keyword>
<feature type="chain" id="PRO_5019556413" description="DUF1311 domain-containing protein" evidence="1">
    <location>
        <begin position="31"/>
        <end position="143"/>
    </location>
</feature>
<organism evidence="2 3">
    <name type="scientific">Undibacterium parvum</name>
    <dbReference type="NCBI Taxonomy" id="401471"/>
    <lineage>
        <taxon>Bacteria</taxon>
        <taxon>Pseudomonadati</taxon>
        <taxon>Pseudomonadota</taxon>
        <taxon>Betaproteobacteria</taxon>
        <taxon>Burkholderiales</taxon>
        <taxon>Oxalobacteraceae</taxon>
        <taxon>Undibacterium</taxon>
    </lineage>
</organism>
<dbReference type="KEGG" id="upv:EJN92_18565"/>
<dbReference type="OrthoDB" id="8777086at2"/>